<dbReference type="Pfam" id="PF01381">
    <property type="entry name" value="HTH_3"/>
    <property type="match status" value="1"/>
</dbReference>
<organism evidence="3 4">
    <name type="scientific">Nonomuraea wenchangensis</name>
    <dbReference type="NCBI Taxonomy" id="568860"/>
    <lineage>
        <taxon>Bacteria</taxon>
        <taxon>Bacillati</taxon>
        <taxon>Actinomycetota</taxon>
        <taxon>Actinomycetes</taxon>
        <taxon>Streptosporangiales</taxon>
        <taxon>Streptosporangiaceae</taxon>
        <taxon>Nonomuraea</taxon>
    </lineage>
</organism>
<name>A0A1I0I1U8_9ACTN</name>
<dbReference type="Proteomes" id="UP000199361">
    <property type="component" value="Unassembled WGS sequence"/>
</dbReference>
<dbReference type="SMART" id="SM00530">
    <property type="entry name" value="HTH_XRE"/>
    <property type="match status" value="1"/>
</dbReference>
<reference evidence="3 4" key="1">
    <citation type="submission" date="2016-10" db="EMBL/GenBank/DDBJ databases">
        <authorList>
            <person name="de Groot N.N."/>
        </authorList>
    </citation>
    <scope>NUCLEOTIDE SEQUENCE [LARGE SCALE GENOMIC DNA]</scope>
    <source>
        <strain evidence="3 4">CGMCC 4.5598</strain>
    </source>
</reference>
<proteinExistence type="predicted"/>
<dbReference type="PROSITE" id="PS50943">
    <property type="entry name" value="HTH_CROC1"/>
    <property type="match status" value="1"/>
</dbReference>
<evidence type="ECO:0000259" key="2">
    <source>
        <dbReference type="PROSITE" id="PS50943"/>
    </source>
</evidence>
<accession>A0A1I0I1U8</accession>
<dbReference type="GO" id="GO:0003677">
    <property type="term" value="F:DNA binding"/>
    <property type="evidence" value="ECO:0007669"/>
    <property type="project" value="UniProtKB-KW"/>
</dbReference>
<dbReference type="SUPFAM" id="SSF47413">
    <property type="entry name" value="lambda repressor-like DNA-binding domains"/>
    <property type="match status" value="1"/>
</dbReference>
<keyword evidence="4" id="KW-1185">Reference proteome</keyword>
<dbReference type="InterPro" id="IPR001387">
    <property type="entry name" value="Cro/C1-type_HTH"/>
</dbReference>
<keyword evidence="1" id="KW-0238">DNA-binding</keyword>
<dbReference type="InterPro" id="IPR010982">
    <property type="entry name" value="Lambda_DNA-bd_dom_sf"/>
</dbReference>
<dbReference type="CDD" id="cd00093">
    <property type="entry name" value="HTH_XRE"/>
    <property type="match status" value="1"/>
</dbReference>
<dbReference type="GO" id="GO:0003700">
    <property type="term" value="F:DNA-binding transcription factor activity"/>
    <property type="evidence" value="ECO:0007669"/>
    <property type="project" value="TreeGrafter"/>
</dbReference>
<feature type="domain" description="HTH cro/C1-type" evidence="2">
    <location>
        <begin position="41"/>
        <end position="95"/>
    </location>
</feature>
<gene>
    <name evidence="3" type="ORF">SAMN05421811_104633</name>
</gene>
<dbReference type="PANTHER" id="PTHR46797:SF1">
    <property type="entry name" value="METHYLPHOSPHONATE SYNTHASE"/>
    <property type="match status" value="1"/>
</dbReference>
<evidence type="ECO:0000256" key="1">
    <source>
        <dbReference type="ARBA" id="ARBA00023125"/>
    </source>
</evidence>
<dbReference type="Gene3D" id="1.10.260.40">
    <property type="entry name" value="lambda repressor-like DNA-binding domains"/>
    <property type="match status" value="1"/>
</dbReference>
<dbReference type="GO" id="GO:0005829">
    <property type="term" value="C:cytosol"/>
    <property type="evidence" value="ECO:0007669"/>
    <property type="project" value="TreeGrafter"/>
</dbReference>
<dbReference type="AlphaFoldDB" id="A0A1I0I1U8"/>
<dbReference type="PANTHER" id="PTHR46797">
    <property type="entry name" value="HTH-TYPE TRANSCRIPTIONAL REGULATOR"/>
    <property type="match status" value="1"/>
</dbReference>
<evidence type="ECO:0000313" key="4">
    <source>
        <dbReference type="Proteomes" id="UP000199361"/>
    </source>
</evidence>
<sequence length="99" mass="10866">MPSMLLIVCSLIVYIALPSIFVTEQGQAKFHPQRVAFGNRVRELREAGGLSQEQLADLAGIHRTYMSSVERGQRNLGIDNILAIAKALGVSPARLFEQS</sequence>
<protein>
    <submittedName>
        <fullName evidence="3">Helix-turn-helix</fullName>
    </submittedName>
</protein>
<evidence type="ECO:0000313" key="3">
    <source>
        <dbReference type="EMBL" id="SET90470.1"/>
    </source>
</evidence>
<dbReference type="EMBL" id="FOHX01000004">
    <property type="protein sequence ID" value="SET90470.1"/>
    <property type="molecule type" value="Genomic_DNA"/>
</dbReference>
<dbReference type="InterPro" id="IPR050807">
    <property type="entry name" value="TransReg_Diox_bact_type"/>
</dbReference>